<comment type="caution">
    <text evidence="1">The sequence shown here is derived from an EMBL/GenBank/DDBJ whole genome shotgun (WGS) entry which is preliminary data.</text>
</comment>
<accession>A0A366EW08</accession>
<gene>
    <name evidence="1" type="ORF">DET59_103236</name>
</gene>
<sequence length="52" mass="5605">MRSVLGIEHEVSADGGIDVLINPTNSRTINNQQENGIQDNGEIPILTAIFSI</sequence>
<name>A0A366EW08_9BACI</name>
<dbReference type="Proteomes" id="UP000252118">
    <property type="component" value="Unassembled WGS sequence"/>
</dbReference>
<reference evidence="1 2" key="1">
    <citation type="submission" date="2018-06" db="EMBL/GenBank/DDBJ databases">
        <title>Freshwater and sediment microbial communities from various areas in North America, analyzing microbe dynamics in response to fracking.</title>
        <authorList>
            <person name="Lamendella R."/>
        </authorList>
    </citation>
    <scope>NUCLEOTIDE SEQUENCE [LARGE SCALE GENOMIC DNA]</scope>
    <source>
        <strain evidence="1 2">97B</strain>
    </source>
</reference>
<evidence type="ECO:0000313" key="1">
    <source>
        <dbReference type="EMBL" id="RBP06106.1"/>
    </source>
</evidence>
<dbReference type="EMBL" id="QNRJ01000003">
    <property type="protein sequence ID" value="RBP06106.1"/>
    <property type="molecule type" value="Genomic_DNA"/>
</dbReference>
<protein>
    <submittedName>
        <fullName evidence="1">Uncharacterized protein</fullName>
    </submittedName>
</protein>
<dbReference type="AlphaFoldDB" id="A0A366EW08"/>
<organism evidence="1 2">
    <name type="scientific">Rossellomorea aquimaris</name>
    <dbReference type="NCBI Taxonomy" id="189382"/>
    <lineage>
        <taxon>Bacteria</taxon>
        <taxon>Bacillati</taxon>
        <taxon>Bacillota</taxon>
        <taxon>Bacilli</taxon>
        <taxon>Bacillales</taxon>
        <taxon>Bacillaceae</taxon>
        <taxon>Rossellomorea</taxon>
    </lineage>
</organism>
<evidence type="ECO:0000313" key="2">
    <source>
        <dbReference type="Proteomes" id="UP000252118"/>
    </source>
</evidence>
<dbReference type="RefSeq" id="WP_181778064.1">
    <property type="nucleotide sequence ID" value="NZ_QNRJ01000003.1"/>
</dbReference>
<proteinExistence type="predicted"/>